<comment type="caution">
    <text evidence="2">The sequence shown here is derived from an EMBL/GenBank/DDBJ whole genome shotgun (WGS) entry which is preliminary data.</text>
</comment>
<dbReference type="RefSeq" id="WP_354557749.1">
    <property type="nucleotide sequence ID" value="NZ_JBEPMB010000006.1"/>
</dbReference>
<dbReference type="EMBL" id="JBEPMB010000006">
    <property type="protein sequence ID" value="MET3615276.1"/>
    <property type="molecule type" value="Genomic_DNA"/>
</dbReference>
<evidence type="ECO:0000256" key="1">
    <source>
        <dbReference type="SAM" id="Phobius"/>
    </source>
</evidence>
<reference evidence="2 3" key="1">
    <citation type="submission" date="2024-06" db="EMBL/GenBank/DDBJ databases">
        <title>Genomic Encyclopedia of Type Strains, Phase IV (KMG-IV): sequencing the most valuable type-strain genomes for metagenomic binning, comparative biology and taxonomic classification.</title>
        <authorList>
            <person name="Goeker M."/>
        </authorList>
    </citation>
    <scope>NUCLEOTIDE SEQUENCE [LARGE SCALE GENOMIC DNA]</scope>
    <source>
        <strain evidence="2 3">DSM 29780</strain>
    </source>
</reference>
<dbReference type="Proteomes" id="UP001549047">
    <property type="component" value="Unassembled WGS sequence"/>
</dbReference>
<keyword evidence="1" id="KW-0472">Membrane</keyword>
<evidence type="ECO:0000313" key="3">
    <source>
        <dbReference type="Proteomes" id="UP001549047"/>
    </source>
</evidence>
<keyword evidence="1" id="KW-1133">Transmembrane helix</keyword>
<protein>
    <submittedName>
        <fullName evidence="2">Membrane protein</fullName>
    </submittedName>
</protein>
<organism evidence="2 3">
    <name type="scientific">Rhizobium aquaticum</name>
    <dbReference type="NCBI Taxonomy" id="1549636"/>
    <lineage>
        <taxon>Bacteria</taxon>
        <taxon>Pseudomonadati</taxon>
        <taxon>Pseudomonadota</taxon>
        <taxon>Alphaproteobacteria</taxon>
        <taxon>Hyphomicrobiales</taxon>
        <taxon>Rhizobiaceae</taxon>
        <taxon>Rhizobium/Agrobacterium group</taxon>
        <taxon>Rhizobium</taxon>
    </lineage>
</organism>
<name>A0ABV2J3G3_9HYPH</name>
<sequence length="123" mass="13487">MSEIQPNTPDASGFLEPGKGNVQLVYVLYLAGFVVGITPLVGLIFAYINRGKIGGIYDSHYTYAIRTFWIGVLYSLISIVLTFLVIGVVGFFATAIWSIVRCVIGLQKVSRGEAIENPQSWLI</sequence>
<feature type="transmembrane region" description="Helical" evidence="1">
    <location>
        <begin position="24"/>
        <end position="48"/>
    </location>
</feature>
<evidence type="ECO:0000313" key="2">
    <source>
        <dbReference type="EMBL" id="MET3615276.1"/>
    </source>
</evidence>
<proteinExistence type="predicted"/>
<keyword evidence="1" id="KW-0812">Transmembrane</keyword>
<feature type="transmembrane region" description="Helical" evidence="1">
    <location>
        <begin position="68"/>
        <end position="100"/>
    </location>
</feature>
<keyword evidence="3" id="KW-1185">Reference proteome</keyword>
<accession>A0ABV2J3G3</accession>
<gene>
    <name evidence="2" type="ORF">ABID16_003619</name>
</gene>